<dbReference type="PROSITE" id="PS51257">
    <property type="entry name" value="PROKAR_LIPOPROTEIN"/>
    <property type="match status" value="1"/>
</dbReference>
<keyword evidence="1" id="KW-0479">Metal-binding</keyword>
<dbReference type="PANTHER" id="PTHR30632">
    <property type="entry name" value="MOLYBDATE-BINDING PERIPLASMIC PROTEIN"/>
    <property type="match status" value="1"/>
</dbReference>
<dbReference type="InParanoid" id="H1YXZ4"/>
<dbReference type="CDD" id="cd13517">
    <property type="entry name" value="PBP2_ModA3_like"/>
    <property type="match status" value="1"/>
</dbReference>
<keyword evidence="2" id="KW-0732">Signal</keyword>
<organism evidence="3 4">
    <name type="scientific">Methanoplanus limicola DSM 2279</name>
    <dbReference type="NCBI Taxonomy" id="937775"/>
    <lineage>
        <taxon>Archaea</taxon>
        <taxon>Methanobacteriati</taxon>
        <taxon>Methanobacteriota</taxon>
        <taxon>Stenosarchaea group</taxon>
        <taxon>Methanomicrobia</taxon>
        <taxon>Methanomicrobiales</taxon>
        <taxon>Methanomicrobiaceae</taxon>
        <taxon>Methanoplanus</taxon>
    </lineage>
</organism>
<evidence type="ECO:0000313" key="3">
    <source>
        <dbReference type="EMBL" id="EHQ36929.1"/>
    </source>
</evidence>
<dbReference type="EMBL" id="CM001436">
    <property type="protein sequence ID" value="EHQ36929.1"/>
    <property type="molecule type" value="Genomic_DNA"/>
</dbReference>
<accession>H1YXZ4</accession>
<evidence type="ECO:0000256" key="2">
    <source>
        <dbReference type="ARBA" id="ARBA00022729"/>
    </source>
</evidence>
<dbReference type="STRING" id="937775.Metlim_2895"/>
<name>H1YXZ4_9EURY</name>
<dbReference type="HOGENOM" id="CLU_065520_2_0_2"/>
<dbReference type="Pfam" id="PF13531">
    <property type="entry name" value="SBP_bac_11"/>
    <property type="match status" value="1"/>
</dbReference>
<dbReference type="NCBIfam" id="TIGR01256">
    <property type="entry name" value="modA"/>
    <property type="match status" value="1"/>
</dbReference>
<dbReference type="AlphaFoldDB" id="H1YXZ4"/>
<dbReference type="Gene3D" id="3.40.190.10">
    <property type="entry name" value="Periplasmic binding protein-like II"/>
    <property type="match status" value="2"/>
</dbReference>
<dbReference type="GO" id="GO:0046872">
    <property type="term" value="F:metal ion binding"/>
    <property type="evidence" value="ECO:0007669"/>
    <property type="project" value="UniProtKB-KW"/>
</dbReference>
<dbReference type="PIRSF" id="PIRSF004846">
    <property type="entry name" value="ModA"/>
    <property type="match status" value="1"/>
</dbReference>
<evidence type="ECO:0000313" key="4">
    <source>
        <dbReference type="Proteomes" id="UP000005741"/>
    </source>
</evidence>
<dbReference type="InterPro" id="IPR005950">
    <property type="entry name" value="ModA"/>
</dbReference>
<dbReference type="SUPFAM" id="SSF53850">
    <property type="entry name" value="Periplasmic binding protein-like II"/>
    <property type="match status" value="1"/>
</dbReference>
<proteinExistence type="predicted"/>
<evidence type="ECO:0000256" key="1">
    <source>
        <dbReference type="ARBA" id="ARBA00022723"/>
    </source>
</evidence>
<dbReference type="OrthoDB" id="15033at2157"/>
<protein>
    <submittedName>
        <fullName evidence="3">Molybdenum ABC transporter, periplasmic molybdate-binding protein</fullName>
    </submittedName>
</protein>
<dbReference type="PANTHER" id="PTHR30632:SF0">
    <property type="entry name" value="SULFATE-BINDING PROTEIN"/>
    <property type="match status" value="1"/>
</dbReference>
<dbReference type="Proteomes" id="UP000005741">
    <property type="component" value="Chromosome"/>
</dbReference>
<reference evidence="3 4" key="1">
    <citation type="submission" date="2011-10" db="EMBL/GenBank/DDBJ databases">
        <title>The Improved High-Quality Draft genome of Methanoplanus limicola DSM 2279.</title>
        <authorList>
            <consortium name="US DOE Joint Genome Institute (JGI-PGF)"/>
            <person name="Lucas S."/>
            <person name="Copeland A."/>
            <person name="Lapidus A."/>
            <person name="Glavina del Rio T."/>
            <person name="Dalin E."/>
            <person name="Tice H."/>
            <person name="Bruce D."/>
            <person name="Goodwin L."/>
            <person name="Pitluck S."/>
            <person name="Peters L."/>
            <person name="Mikhailova N."/>
            <person name="Lu M."/>
            <person name="Kyrpides N."/>
            <person name="Mavromatis K."/>
            <person name="Ivanova N."/>
            <person name="Markowitz V."/>
            <person name="Cheng J.-F."/>
            <person name="Hugenholtz P."/>
            <person name="Woyke T."/>
            <person name="Wu D."/>
            <person name="Wirth R."/>
            <person name="Brambilla E.-M."/>
            <person name="Klenk H.-P."/>
            <person name="Eisen J.A."/>
        </authorList>
    </citation>
    <scope>NUCLEOTIDE SEQUENCE [LARGE SCALE GENOMIC DNA]</scope>
    <source>
        <strain evidence="3 4">DSM 2279</strain>
    </source>
</reference>
<dbReference type="GO" id="GO:0030973">
    <property type="term" value="F:molybdate ion binding"/>
    <property type="evidence" value="ECO:0007669"/>
    <property type="project" value="TreeGrafter"/>
</dbReference>
<sequence length="273" mass="29706">MRKGLIRYSAIALLIAVIMVCGCTSGEAKDNRADTGSASEESLIVYCGAGLRVPMETAAEVFEEKDGIKIKYSYGGAAQLLSQMELLGEGDLYMPGAKAYLDSAAEKGFISDTRDVVYHVIAIAVEKGNPKNITCLKDLTRDGVRVGIGEPDGPAVGKAAKKIFEKNEMWESVQDNIVVQSGTVNELLVFLKMDQADAVVIWEDLLNPEDMEIVNIPVKEGFVKVVPIATLEFSEHPENAVKFMEFVSSDEGKEIFTNAGFDTYPCEKYAGVQ</sequence>
<gene>
    <name evidence="3" type="ORF">Metlim_2895</name>
</gene>
<dbReference type="GO" id="GO:0015689">
    <property type="term" value="P:molybdate ion transport"/>
    <property type="evidence" value="ECO:0007669"/>
    <property type="project" value="InterPro"/>
</dbReference>
<dbReference type="InterPro" id="IPR050682">
    <property type="entry name" value="ModA/WtpA"/>
</dbReference>
<keyword evidence="4" id="KW-1185">Reference proteome</keyword>
<dbReference type="RefSeq" id="WP_004079648.1">
    <property type="nucleotide sequence ID" value="NZ_CM001436.1"/>
</dbReference>